<dbReference type="GO" id="GO:0005634">
    <property type="term" value="C:nucleus"/>
    <property type="evidence" value="ECO:0007669"/>
    <property type="project" value="UniProtKB-SubCell"/>
</dbReference>
<keyword evidence="9" id="KW-1185">Reference proteome</keyword>
<dbReference type="GO" id="GO:0008270">
    <property type="term" value="F:zinc ion binding"/>
    <property type="evidence" value="ECO:0007669"/>
    <property type="project" value="UniProtKB-KW"/>
</dbReference>
<evidence type="ECO:0000256" key="2">
    <source>
        <dbReference type="ARBA" id="ARBA00022723"/>
    </source>
</evidence>
<dbReference type="AlphaFoldDB" id="A0A8H7UAI6"/>
<evidence type="ECO:0000313" key="9">
    <source>
        <dbReference type="Proteomes" id="UP000654370"/>
    </source>
</evidence>
<dbReference type="PROSITE" id="PS50064">
    <property type="entry name" value="ZF_PARP_2"/>
    <property type="match status" value="1"/>
</dbReference>
<sequence>MSTTSTKMTDEQPRPIITYCIEYAESQNSKCAGCSRTIPNKSLRCGEISRKSKKEKKQLSKTTWYHFKCFPVPALLTKLPLEQFRGYPTIQPKDQERVQKLLKQGVGATWVEKFGSSNAKKEGDDAEAESEVKPKKKKRDDDKARDMTAELTGQNPKAMKRKNEQTARPDKSKQAKPAEVPKLPKSDMSEVAEISKAIQSSLASSKKTMALLADKKKKQQK</sequence>
<organism evidence="8 9">
    <name type="scientific">Mortierella isabellina</name>
    <name type="common">Filamentous fungus</name>
    <name type="synonym">Umbelopsis isabellina</name>
    <dbReference type="NCBI Taxonomy" id="91625"/>
    <lineage>
        <taxon>Eukaryota</taxon>
        <taxon>Fungi</taxon>
        <taxon>Fungi incertae sedis</taxon>
        <taxon>Mucoromycota</taxon>
        <taxon>Mucoromycotina</taxon>
        <taxon>Umbelopsidomycetes</taxon>
        <taxon>Umbelopsidales</taxon>
        <taxon>Umbelopsidaceae</taxon>
        <taxon>Umbelopsis</taxon>
    </lineage>
</organism>
<dbReference type="OrthoDB" id="2384641at2759"/>
<feature type="compositionally biased region" description="Basic and acidic residues" evidence="6">
    <location>
        <begin position="161"/>
        <end position="173"/>
    </location>
</feature>
<keyword evidence="5" id="KW-0539">Nucleus</keyword>
<dbReference type="SUPFAM" id="SSF57716">
    <property type="entry name" value="Glucocorticoid receptor-like (DNA-binding domain)"/>
    <property type="match status" value="1"/>
</dbReference>
<dbReference type="Pfam" id="PF00645">
    <property type="entry name" value="zf-PARP"/>
    <property type="match status" value="1"/>
</dbReference>
<dbReference type="InterPro" id="IPR036957">
    <property type="entry name" value="Znf_PARP_sf"/>
</dbReference>
<feature type="compositionally biased region" description="Polar residues" evidence="6">
    <location>
        <begin position="197"/>
        <end position="207"/>
    </location>
</feature>
<dbReference type="Proteomes" id="UP000654370">
    <property type="component" value="Unassembled WGS sequence"/>
</dbReference>
<proteinExistence type="predicted"/>
<keyword evidence="3" id="KW-0863">Zinc-finger</keyword>
<comment type="subcellular location">
    <subcellularLocation>
        <location evidence="1">Nucleus</location>
    </subcellularLocation>
</comment>
<evidence type="ECO:0000313" key="8">
    <source>
        <dbReference type="EMBL" id="KAG2172823.1"/>
    </source>
</evidence>
<dbReference type="EMBL" id="JAEPQZ010000016">
    <property type="protein sequence ID" value="KAG2172823.1"/>
    <property type="molecule type" value="Genomic_DNA"/>
</dbReference>
<gene>
    <name evidence="8" type="ORF">INT43_000173</name>
</gene>
<feature type="compositionally biased region" description="Basic and acidic residues" evidence="6">
    <location>
        <begin position="139"/>
        <end position="148"/>
    </location>
</feature>
<name>A0A8H7UAI6_MORIS</name>
<comment type="caution">
    <text evidence="8">The sequence shown here is derived from an EMBL/GenBank/DDBJ whole genome shotgun (WGS) entry which is preliminary data.</text>
</comment>
<dbReference type="SMART" id="SM01336">
    <property type="entry name" value="zf-PARP"/>
    <property type="match status" value="1"/>
</dbReference>
<feature type="region of interest" description="Disordered" evidence="6">
    <location>
        <begin position="117"/>
        <end position="221"/>
    </location>
</feature>
<evidence type="ECO:0000256" key="4">
    <source>
        <dbReference type="ARBA" id="ARBA00022833"/>
    </source>
</evidence>
<evidence type="ECO:0000256" key="3">
    <source>
        <dbReference type="ARBA" id="ARBA00022771"/>
    </source>
</evidence>
<protein>
    <recommendedName>
        <fullName evidence="7">PARP-type domain-containing protein</fullName>
    </recommendedName>
</protein>
<dbReference type="Gene3D" id="3.30.1740.10">
    <property type="entry name" value="Zinc finger, PARP-type"/>
    <property type="match status" value="1"/>
</dbReference>
<evidence type="ECO:0000256" key="1">
    <source>
        <dbReference type="ARBA" id="ARBA00004123"/>
    </source>
</evidence>
<evidence type="ECO:0000256" key="6">
    <source>
        <dbReference type="SAM" id="MobiDB-lite"/>
    </source>
</evidence>
<feature type="domain" description="PARP-type" evidence="7">
    <location>
        <begin position="19"/>
        <end position="106"/>
    </location>
</feature>
<reference evidence="8" key="1">
    <citation type="submission" date="2020-12" db="EMBL/GenBank/DDBJ databases">
        <title>Metabolic potential, ecology and presence of endohyphal bacteria is reflected in genomic diversity of Mucoromycotina.</title>
        <authorList>
            <person name="Muszewska A."/>
            <person name="Okrasinska A."/>
            <person name="Steczkiewicz K."/>
            <person name="Drgas O."/>
            <person name="Orlowska M."/>
            <person name="Perlinska-Lenart U."/>
            <person name="Aleksandrzak-Piekarczyk T."/>
            <person name="Szatraj K."/>
            <person name="Zielenkiewicz U."/>
            <person name="Pilsyk S."/>
            <person name="Malc E."/>
            <person name="Mieczkowski P."/>
            <person name="Kruszewska J.S."/>
            <person name="Biernat P."/>
            <person name="Pawlowska J."/>
        </authorList>
    </citation>
    <scope>NUCLEOTIDE SEQUENCE</scope>
    <source>
        <strain evidence="8">WA0000067209</strain>
    </source>
</reference>
<keyword evidence="4" id="KW-0862">Zinc</keyword>
<dbReference type="GO" id="GO:0003677">
    <property type="term" value="F:DNA binding"/>
    <property type="evidence" value="ECO:0007669"/>
    <property type="project" value="InterPro"/>
</dbReference>
<evidence type="ECO:0000259" key="7">
    <source>
        <dbReference type="PROSITE" id="PS50064"/>
    </source>
</evidence>
<evidence type="ECO:0000256" key="5">
    <source>
        <dbReference type="ARBA" id="ARBA00023242"/>
    </source>
</evidence>
<keyword evidence="2" id="KW-0479">Metal-binding</keyword>
<accession>A0A8H7UAI6</accession>
<dbReference type="InterPro" id="IPR001510">
    <property type="entry name" value="Znf_PARP"/>
</dbReference>